<name>A0ACC1U2H6_9AGAR</name>
<dbReference type="EMBL" id="MU795070">
    <property type="protein sequence ID" value="KAJ3811144.1"/>
    <property type="molecule type" value="Genomic_DNA"/>
</dbReference>
<reference evidence="1" key="1">
    <citation type="submission" date="2022-09" db="EMBL/GenBank/DDBJ databases">
        <title>A Global Phylogenomic Analysis of the Shiitake Genus Lentinula.</title>
        <authorList>
            <consortium name="DOE Joint Genome Institute"/>
            <person name="Sierra-Patev S."/>
            <person name="Min B."/>
            <person name="Naranjo-Ortiz M."/>
            <person name="Looney B."/>
            <person name="Konkel Z."/>
            <person name="Slot J.C."/>
            <person name="Sakamoto Y."/>
            <person name="Steenwyk J.L."/>
            <person name="Rokas A."/>
            <person name="Carro J."/>
            <person name="Camarero S."/>
            <person name="Ferreira P."/>
            <person name="Molpeceres G."/>
            <person name="Ruiz-Duenas F.J."/>
            <person name="Serrano A."/>
            <person name="Henrissat B."/>
            <person name="Drula E."/>
            <person name="Hughes K.W."/>
            <person name="Mata J.L."/>
            <person name="Ishikawa N.K."/>
            <person name="Vargas-Isla R."/>
            <person name="Ushijima S."/>
            <person name="Smith C.A."/>
            <person name="Ahrendt S."/>
            <person name="Andreopoulos W."/>
            <person name="He G."/>
            <person name="Labutti K."/>
            <person name="Lipzen A."/>
            <person name="Ng V."/>
            <person name="Riley R."/>
            <person name="Sandor L."/>
            <person name="Barry K."/>
            <person name="Martinez A.T."/>
            <person name="Xiao Y."/>
            <person name="Gibbons J.G."/>
            <person name="Terashima K."/>
            <person name="Grigoriev I.V."/>
            <person name="Hibbett D.S."/>
        </authorList>
    </citation>
    <scope>NUCLEOTIDE SEQUENCE</scope>
    <source>
        <strain evidence="1">TMI1499</strain>
    </source>
</reference>
<comment type="caution">
    <text evidence="1">The sequence shown here is derived from an EMBL/GenBank/DDBJ whole genome shotgun (WGS) entry which is preliminary data.</text>
</comment>
<keyword evidence="2" id="KW-1185">Reference proteome</keyword>
<feature type="non-terminal residue" evidence="1">
    <location>
        <position position="399"/>
    </location>
</feature>
<proteinExistence type="predicted"/>
<evidence type="ECO:0000313" key="1">
    <source>
        <dbReference type="EMBL" id="KAJ3811144.1"/>
    </source>
</evidence>
<organism evidence="1 2">
    <name type="scientific">Lentinula aff. lateritia</name>
    <dbReference type="NCBI Taxonomy" id="2804960"/>
    <lineage>
        <taxon>Eukaryota</taxon>
        <taxon>Fungi</taxon>
        <taxon>Dikarya</taxon>
        <taxon>Basidiomycota</taxon>
        <taxon>Agaricomycotina</taxon>
        <taxon>Agaricomycetes</taxon>
        <taxon>Agaricomycetidae</taxon>
        <taxon>Agaricales</taxon>
        <taxon>Marasmiineae</taxon>
        <taxon>Omphalotaceae</taxon>
        <taxon>Lentinula</taxon>
    </lineage>
</organism>
<evidence type="ECO:0000313" key="2">
    <source>
        <dbReference type="Proteomes" id="UP001163835"/>
    </source>
</evidence>
<gene>
    <name evidence="1" type="ORF">F5876DRAFT_76074</name>
</gene>
<accession>A0ACC1U2H6</accession>
<protein>
    <submittedName>
        <fullName evidence="1">Uncharacterized protein</fullName>
    </submittedName>
</protein>
<sequence>MGQTEVRVDAWIGGRKVHVGETRGELFLNSGGVNTGGVEPLFYSFTTSEGSEGMDLDMDDPHLGSGGWLAHQEEEESGHEEVDSLLQGRSLDLYLVYVHLPLLPPRPPFPFLNPPPPHPQLSHPAHLPLRRRLLSAHPLSPLLGAPGDAPQRPRHPGVIGCLFNMGVTRYPSAVPLPSAVGALRVPGAPPLHPLPRLSPPPRAYHTHPRPALPLHLSPLHPNPPPPPPPPQPPPPPPLPPRLHPPRPRRLHRPNTPSPLRSRGVGVVLGRHPRRPQGHHRRSRRRVVFRCSVGTETTCSVGKGEGMGVHPVPKLPLPPPPPRRPHPRGTYIPRLHRALRASRNSSLRHFIPHTSPPASVPYPAPAPRTPPPPPLPPLSPRLPLPPPPLLLSPDLHRPHR</sequence>
<dbReference type="Proteomes" id="UP001163835">
    <property type="component" value="Unassembled WGS sequence"/>
</dbReference>